<evidence type="ECO:0000256" key="3">
    <source>
        <dbReference type="ARBA" id="ARBA00022989"/>
    </source>
</evidence>
<keyword evidence="2 6" id="KW-0812">Transmembrane</keyword>
<accession>A0A310SG17</accession>
<dbReference type="GO" id="GO:0022857">
    <property type="term" value="F:transmembrane transporter activity"/>
    <property type="evidence" value="ECO:0007669"/>
    <property type="project" value="InterPro"/>
</dbReference>
<dbReference type="OrthoDB" id="6612291at2759"/>
<dbReference type="SUPFAM" id="SSF103473">
    <property type="entry name" value="MFS general substrate transporter"/>
    <property type="match status" value="1"/>
</dbReference>
<evidence type="ECO:0000259" key="7">
    <source>
        <dbReference type="PROSITE" id="PS50850"/>
    </source>
</evidence>
<reference evidence="8 9" key="1">
    <citation type="submission" date="2015-07" db="EMBL/GenBank/DDBJ databases">
        <title>The genome of Eufriesea mexicana.</title>
        <authorList>
            <person name="Pan H."/>
            <person name="Kapheim K."/>
        </authorList>
    </citation>
    <scope>NUCLEOTIDE SEQUENCE [LARGE SCALE GENOMIC DNA]</scope>
    <source>
        <strain evidence="8">0111107269</strain>
        <tissue evidence="8">Whole body</tissue>
    </source>
</reference>
<feature type="transmembrane region" description="Helical" evidence="6">
    <location>
        <begin position="302"/>
        <end position="323"/>
    </location>
</feature>
<dbReference type="InterPro" id="IPR050549">
    <property type="entry name" value="MFS_Trehalose_Transporter"/>
</dbReference>
<dbReference type="InterPro" id="IPR036259">
    <property type="entry name" value="MFS_trans_sf"/>
</dbReference>
<evidence type="ECO:0000256" key="4">
    <source>
        <dbReference type="ARBA" id="ARBA00023136"/>
    </source>
</evidence>
<comment type="subcellular location">
    <subcellularLocation>
        <location evidence="1">Membrane</location>
        <topology evidence="1">Multi-pass membrane protein</topology>
    </subcellularLocation>
</comment>
<dbReference type="PROSITE" id="PS50850">
    <property type="entry name" value="MFS"/>
    <property type="match status" value="1"/>
</dbReference>
<evidence type="ECO:0000313" key="8">
    <source>
        <dbReference type="EMBL" id="OAD57084.1"/>
    </source>
</evidence>
<dbReference type="PROSITE" id="PS00216">
    <property type="entry name" value="SUGAR_TRANSPORT_1"/>
    <property type="match status" value="1"/>
</dbReference>
<feature type="domain" description="Major facilitator superfamily (MFS) profile" evidence="7">
    <location>
        <begin position="1"/>
        <end position="443"/>
    </location>
</feature>
<keyword evidence="4 6" id="KW-0472">Membrane</keyword>
<dbReference type="InterPro" id="IPR005829">
    <property type="entry name" value="Sugar_transporter_CS"/>
</dbReference>
<organism evidence="8 9">
    <name type="scientific">Eufriesea mexicana</name>
    <dbReference type="NCBI Taxonomy" id="516756"/>
    <lineage>
        <taxon>Eukaryota</taxon>
        <taxon>Metazoa</taxon>
        <taxon>Ecdysozoa</taxon>
        <taxon>Arthropoda</taxon>
        <taxon>Hexapoda</taxon>
        <taxon>Insecta</taxon>
        <taxon>Pterygota</taxon>
        <taxon>Neoptera</taxon>
        <taxon>Endopterygota</taxon>
        <taxon>Hymenoptera</taxon>
        <taxon>Apocrita</taxon>
        <taxon>Aculeata</taxon>
        <taxon>Apoidea</taxon>
        <taxon>Anthophila</taxon>
        <taxon>Apidae</taxon>
        <taxon>Eufriesea</taxon>
    </lineage>
</organism>
<feature type="transmembrane region" description="Helical" evidence="6">
    <location>
        <begin position="375"/>
        <end position="392"/>
    </location>
</feature>
<feature type="transmembrane region" description="Helical" evidence="6">
    <location>
        <begin position="117"/>
        <end position="135"/>
    </location>
</feature>
<protein>
    <submittedName>
        <fullName evidence="8">Post-GPI attachment to proteins factor 2</fullName>
    </submittedName>
</protein>
<feature type="transmembrane region" description="Helical" evidence="6">
    <location>
        <begin position="84"/>
        <end position="105"/>
    </location>
</feature>
<feature type="transmembrane region" description="Helical" evidence="6">
    <location>
        <begin position="335"/>
        <end position="354"/>
    </location>
</feature>
<feature type="compositionally biased region" description="Polar residues" evidence="5">
    <location>
        <begin position="1"/>
        <end position="16"/>
    </location>
</feature>
<dbReference type="InterPro" id="IPR020846">
    <property type="entry name" value="MFS_dom"/>
</dbReference>
<dbReference type="InterPro" id="IPR019402">
    <property type="entry name" value="CWH43_N"/>
</dbReference>
<feature type="transmembrane region" description="Helical" evidence="6">
    <location>
        <begin position="268"/>
        <end position="290"/>
    </location>
</feature>
<evidence type="ECO:0000256" key="6">
    <source>
        <dbReference type="SAM" id="Phobius"/>
    </source>
</evidence>
<feature type="region of interest" description="Disordered" evidence="5">
    <location>
        <begin position="1"/>
        <end position="25"/>
    </location>
</feature>
<dbReference type="AlphaFoldDB" id="A0A310SG17"/>
<evidence type="ECO:0000313" key="9">
    <source>
        <dbReference type="Proteomes" id="UP000250275"/>
    </source>
</evidence>
<dbReference type="PROSITE" id="PS00217">
    <property type="entry name" value="SUGAR_TRANSPORT_2"/>
    <property type="match status" value="1"/>
</dbReference>
<dbReference type="Gene3D" id="1.20.1250.20">
    <property type="entry name" value="MFS general substrate transporter like domains"/>
    <property type="match status" value="1"/>
</dbReference>
<feature type="transmembrane region" description="Helical" evidence="6">
    <location>
        <begin position="28"/>
        <end position="51"/>
    </location>
</feature>
<feature type="transmembrane region" description="Helical" evidence="6">
    <location>
        <begin position="229"/>
        <end position="248"/>
    </location>
</feature>
<dbReference type="PANTHER" id="PTHR48021:SF1">
    <property type="entry name" value="GH07001P-RELATED"/>
    <property type="match status" value="1"/>
</dbReference>
<name>A0A310SG17_9HYME</name>
<keyword evidence="9" id="KW-1185">Reference proteome</keyword>
<dbReference type="GO" id="GO:0016020">
    <property type="term" value="C:membrane"/>
    <property type="evidence" value="ECO:0007669"/>
    <property type="project" value="UniProtKB-SubCell"/>
</dbReference>
<sequence>MVGWQSPTIPQLQSENPPVGSEPMTDEAASWLTGITCISATIMSLTVGMIADRFGRKVTGCLMALPFCLSWLFTIFATEHMHLYIARFFAGISGGMVLFLIPLYISEITSDGIRGMLGSLVIFLLNSGILFGYILGALLSYRLFSISMLMLPLLYFALFVFMPETPVYLVRRNRINEAIRALTWLRNGHKSTVEREMLRLQEETKEFTVSERSTKLLELFRDRATIKGLLITLGLFGGQQFSGIFAMVYNFLPSVSAAIGHYRPQRDIWKIAVAAQALIRFLVLIMYRRYYKEHIYKWAQNICNVATITYAIENISLVTLSFWTSDENYAFHKLSFITFLITSFIHMLIAYFIMRNCRNITKESCEATSLKWKRRTMILNLLCIIFACYFFYRHNKYCEPIVYSMFALSEYGVVLSNMGFHSTAAWDFANSRLMVSGMGFRII</sequence>
<dbReference type="EMBL" id="KQ761768">
    <property type="protein sequence ID" value="OAD57084.1"/>
    <property type="molecule type" value="Genomic_DNA"/>
</dbReference>
<dbReference type="PANTHER" id="PTHR48021">
    <property type="match status" value="1"/>
</dbReference>
<dbReference type="Pfam" id="PF10277">
    <property type="entry name" value="Frag1"/>
    <property type="match status" value="1"/>
</dbReference>
<gene>
    <name evidence="8" type="ORF">WN48_02658</name>
</gene>
<evidence type="ECO:0000256" key="1">
    <source>
        <dbReference type="ARBA" id="ARBA00004141"/>
    </source>
</evidence>
<evidence type="ECO:0000256" key="2">
    <source>
        <dbReference type="ARBA" id="ARBA00022692"/>
    </source>
</evidence>
<evidence type="ECO:0000256" key="5">
    <source>
        <dbReference type="SAM" id="MobiDB-lite"/>
    </source>
</evidence>
<keyword evidence="3 6" id="KW-1133">Transmembrane helix</keyword>
<feature type="transmembrane region" description="Helical" evidence="6">
    <location>
        <begin position="58"/>
        <end position="78"/>
    </location>
</feature>
<feature type="transmembrane region" description="Helical" evidence="6">
    <location>
        <begin position="141"/>
        <end position="162"/>
    </location>
</feature>
<dbReference type="Proteomes" id="UP000250275">
    <property type="component" value="Unassembled WGS sequence"/>
</dbReference>
<proteinExistence type="predicted"/>